<evidence type="ECO:0000256" key="2">
    <source>
        <dbReference type="ARBA" id="ARBA00010488"/>
    </source>
</evidence>
<dbReference type="RefSeq" id="WP_160185638.1">
    <property type="nucleotide sequence ID" value="NZ_JAQZRB010000013.1"/>
</dbReference>
<dbReference type="GO" id="GO:0047355">
    <property type="term" value="F:CDP-glycerol glycerophosphotransferase activity"/>
    <property type="evidence" value="ECO:0007669"/>
    <property type="project" value="InterPro"/>
</dbReference>
<dbReference type="Pfam" id="PF04464">
    <property type="entry name" value="Glyphos_transf"/>
    <property type="match status" value="1"/>
</dbReference>
<dbReference type="InterPro" id="IPR043148">
    <property type="entry name" value="TagF_C"/>
</dbReference>
<evidence type="ECO:0000256" key="5">
    <source>
        <dbReference type="ARBA" id="ARBA00022944"/>
    </source>
</evidence>
<dbReference type="AlphaFoldDB" id="A0AAW8YEZ7"/>
<dbReference type="GO" id="GO:0005886">
    <property type="term" value="C:plasma membrane"/>
    <property type="evidence" value="ECO:0007669"/>
    <property type="project" value="UniProtKB-SubCell"/>
</dbReference>
<name>A0AAW8YEZ7_PEDAC</name>
<protein>
    <submittedName>
        <fullName evidence="8">Glycosyltransferase</fullName>
    </submittedName>
</protein>
<reference evidence="8" key="2">
    <citation type="submission" date="2023-10" db="EMBL/GenBank/DDBJ databases">
        <authorList>
            <person name="Khurajog B."/>
        </authorList>
    </citation>
    <scope>NUCLEOTIDE SEQUENCE</scope>
    <source>
        <strain evidence="8">BF9</strain>
    </source>
</reference>
<comment type="subcellular location">
    <subcellularLocation>
        <location evidence="1">Cell membrane</location>
        <topology evidence="1">Peripheral membrane protein</topology>
    </subcellularLocation>
</comment>
<feature type="domain" description="Glycosyl transferase family 1" evidence="7">
    <location>
        <begin position="674"/>
        <end position="823"/>
    </location>
</feature>
<dbReference type="InterPro" id="IPR051612">
    <property type="entry name" value="Teichoic_Acid_Biosynth"/>
</dbReference>
<dbReference type="SUPFAM" id="SSF53756">
    <property type="entry name" value="UDP-Glycosyltransferase/glycogen phosphorylase"/>
    <property type="match status" value="2"/>
</dbReference>
<keyword evidence="4" id="KW-0808">Transferase</keyword>
<proteinExistence type="inferred from homology"/>
<accession>A0AAW8YEZ7</accession>
<dbReference type="InterPro" id="IPR001296">
    <property type="entry name" value="Glyco_trans_1"/>
</dbReference>
<evidence type="ECO:0000256" key="6">
    <source>
        <dbReference type="ARBA" id="ARBA00023136"/>
    </source>
</evidence>
<evidence type="ECO:0000256" key="1">
    <source>
        <dbReference type="ARBA" id="ARBA00004202"/>
    </source>
</evidence>
<keyword evidence="3" id="KW-1003">Cell membrane</keyword>
<keyword evidence="5" id="KW-0777">Teichoic acid biosynthesis</keyword>
<dbReference type="Proteomes" id="UP001280897">
    <property type="component" value="Unassembled WGS sequence"/>
</dbReference>
<dbReference type="Gene3D" id="3.40.50.12580">
    <property type="match status" value="1"/>
</dbReference>
<evidence type="ECO:0000313" key="9">
    <source>
        <dbReference type="Proteomes" id="UP001280897"/>
    </source>
</evidence>
<organism evidence="8 9">
    <name type="scientific">Pediococcus acidilactici</name>
    <dbReference type="NCBI Taxonomy" id="1254"/>
    <lineage>
        <taxon>Bacteria</taxon>
        <taxon>Bacillati</taxon>
        <taxon>Bacillota</taxon>
        <taxon>Bacilli</taxon>
        <taxon>Lactobacillales</taxon>
        <taxon>Lactobacillaceae</taxon>
        <taxon>Pediococcus</taxon>
        <taxon>Pediococcus acidilactici group</taxon>
    </lineage>
</organism>
<dbReference type="GO" id="GO:0019350">
    <property type="term" value="P:teichoic acid biosynthetic process"/>
    <property type="evidence" value="ECO:0007669"/>
    <property type="project" value="UniProtKB-KW"/>
</dbReference>
<dbReference type="Gene3D" id="3.40.50.2000">
    <property type="entry name" value="Glycogen Phosphorylase B"/>
    <property type="match status" value="2"/>
</dbReference>
<comment type="caution">
    <text evidence="8">The sequence shown here is derived from an EMBL/GenBank/DDBJ whole genome shotgun (WGS) entry which is preliminary data.</text>
</comment>
<dbReference type="PANTHER" id="PTHR37316:SF3">
    <property type="entry name" value="TEICHOIC ACID GLYCEROL-PHOSPHATE TRANSFERASE"/>
    <property type="match status" value="1"/>
</dbReference>
<evidence type="ECO:0000313" key="8">
    <source>
        <dbReference type="EMBL" id="MDV2620722.1"/>
    </source>
</evidence>
<keyword evidence="6" id="KW-0472">Membrane</keyword>
<evidence type="ECO:0000256" key="3">
    <source>
        <dbReference type="ARBA" id="ARBA00022475"/>
    </source>
</evidence>
<dbReference type="GO" id="GO:0016757">
    <property type="term" value="F:glycosyltransferase activity"/>
    <property type="evidence" value="ECO:0007669"/>
    <property type="project" value="InterPro"/>
</dbReference>
<dbReference type="PANTHER" id="PTHR37316">
    <property type="entry name" value="TEICHOIC ACID GLYCEROL-PHOSPHATE PRIMASE"/>
    <property type="match status" value="1"/>
</dbReference>
<evidence type="ECO:0000256" key="4">
    <source>
        <dbReference type="ARBA" id="ARBA00022679"/>
    </source>
</evidence>
<comment type="similarity">
    <text evidence="2">Belongs to the CDP-glycerol glycerophosphotransferase family.</text>
</comment>
<dbReference type="CDD" id="cd03811">
    <property type="entry name" value="GT4_GT28_WabH-like"/>
    <property type="match status" value="1"/>
</dbReference>
<dbReference type="InterPro" id="IPR043149">
    <property type="entry name" value="TagF_N"/>
</dbReference>
<evidence type="ECO:0000259" key="7">
    <source>
        <dbReference type="Pfam" id="PF00534"/>
    </source>
</evidence>
<dbReference type="Pfam" id="PF00534">
    <property type="entry name" value="Glycos_transf_1"/>
    <property type="match status" value="1"/>
</dbReference>
<dbReference type="Gene3D" id="3.40.50.11820">
    <property type="match status" value="1"/>
</dbReference>
<reference evidence="8" key="1">
    <citation type="journal article" date="2023" name="PeerJ">
        <title>Selection and evaluation of lactic acid bacteria from chicken feces in Thailand as potential probiotics.</title>
        <authorList>
            <person name="Khurajog B."/>
            <person name="Disastra Y."/>
            <person name="Lawwyne L.D."/>
            <person name="Sirichokchatchawan W."/>
            <person name="Niyomtham W."/>
            <person name="Yindee J."/>
            <person name="Hampson D.J."/>
            <person name="Prapasarakul N."/>
        </authorList>
    </citation>
    <scope>NUCLEOTIDE SEQUENCE</scope>
    <source>
        <strain evidence="8">BF9</strain>
    </source>
</reference>
<gene>
    <name evidence="8" type="ORF">R0G89_03120</name>
</gene>
<sequence>MGSKLKDFKKRVKFLARPIKEYVSNSRVRENAYYYHQLKKNSIKKNSVLLESYHAVSMTGNVYAIFTELVKSKPDYDFYWVYAVDKDPMMDCLKKEFPDSKLHFVKHESKEYYRLLASCEILINDTSFMPYFIKQKGQTYVNTWHGTPLKTLGLDIKGSGWADHKNIQRNLLQADKLLMPNKFTADRLITSHDLNGILPAQVYVTGNARVDLSFDDAKKIRQKYQLGEKKIVLFAPTWKKDIEDTTVEDLQQLINQMQSLQQKVGEDYKVLLKTHYFVYDFFVKEGFGDQVLPNWIDTNELLSAVDILITDYSSIFFDFLPLKRPVYFYIPDKEAYAKARGFYMDLDTLPGLVSENLDEIGVALAGNQSVYLQEYATKYEKFWQKYLYLDDGKARKRAVKAIFDQEGKDAISYESGKKKIMMYAGGFYNNGITISAINLSNYIDYDKYELIFWDFSKINAEKAGNIMRVNPKAHFIYKFSNTIRDLSDTYNQNWIYRQGANTKFGSMKKYQKQIAYEVRRILGNFEPDVVIDFGGYNKAFTAITAVAPFERKVVYLHNDMFAEYNKIIDGKYKHRWNLKVTFSMYNYFDKIVSVSESVNKQNKQNLKPWIRDLSKMVYVNNVVDARGILEQKELVQKQLKDLQKSKYDQQYRIVFDQFINQGGILTEKSFIKPADDTINFINVARLSPEKNQANLIKAFEKVVTQNKNVHLYIVGSGPLKSQLESLIYDMGLSEYISLTGYISKPAMLTELTDCFILPSNYEGQGLSIIEAMLLGKPIIGTDVPGIHSVISGTKGLLVENTIDEIAKGMSEFINGNLKASKFNYLEYNDDALHQFYSVVIE</sequence>
<dbReference type="EMBL" id="JAWJAV010000002">
    <property type="protein sequence ID" value="MDV2620722.1"/>
    <property type="molecule type" value="Genomic_DNA"/>
</dbReference>
<dbReference type="InterPro" id="IPR007554">
    <property type="entry name" value="Glycerophosphate_synth"/>
</dbReference>